<comment type="caution">
    <text evidence="2">The sequence shown here is derived from an EMBL/GenBank/DDBJ whole genome shotgun (WGS) entry which is preliminary data.</text>
</comment>
<dbReference type="EMBL" id="JARXIC010000010">
    <property type="protein sequence ID" value="MDQ8194323.1"/>
    <property type="molecule type" value="Genomic_DNA"/>
</dbReference>
<gene>
    <name evidence="2" type="ORF">QEH59_07795</name>
</gene>
<accession>A0ABU1AHS0</accession>
<dbReference type="RefSeq" id="WP_308984803.1">
    <property type="nucleotide sequence ID" value="NZ_JARXIC010000010.1"/>
</dbReference>
<name>A0ABU1AHS0_9BACT</name>
<evidence type="ECO:0008006" key="4">
    <source>
        <dbReference type="Google" id="ProtNLM"/>
    </source>
</evidence>
<keyword evidence="3" id="KW-1185">Reference proteome</keyword>
<keyword evidence="1" id="KW-0472">Membrane</keyword>
<keyword evidence="1" id="KW-0812">Transmembrane</keyword>
<protein>
    <recommendedName>
        <fullName evidence="4">Sugar ABC transporter permease</fullName>
    </recommendedName>
</protein>
<evidence type="ECO:0000313" key="2">
    <source>
        <dbReference type="EMBL" id="MDQ8194323.1"/>
    </source>
</evidence>
<evidence type="ECO:0000313" key="3">
    <source>
        <dbReference type="Proteomes" id="UP001243717"/>
    </source>
</evidence>
<keyword evidence="1" id="KW-1133">Transmembrane helix</keyword>
<proteinExistence type="predicted"/>
<organism evidence="2 3">
    <name type="scientific">Thalassobacterium sedimentorum</name>
    <dbReference type="NCBI Taxonomy" id="3041258"/>
    <lineage>
        <taxon>Bacteria</taxon>
        <taxon>Pseudomonadati</taxon>
        <taxon>Verrucomicrobiota</taxon>
        <taxon>Opitutia</taxon>
        <taxon>Puniceicoccales</taxon>
        <taxon>Coraliomargaritaceae</taxon>
        <taxon>Thalassobacterium</taxon>
    </lineage>
</organism>
<feature type="transmembrane region" description="Helical" evidence="1">
    <location>
        <begin position="23"/>
        <end position="45"/>
    </location>
</feature>
<reference evidence="2 3" key="1">
    <citation type="submission" date="2023-04" db="EMBL/GenBank/DDBJ databases">
        <title>A novel bacteria isolated from coastal sediment.</title>
        <authorList>
            <person name="Liu X.-J."/>
            <person name="Du Z.-J."/>
        </authorList>
    </citation>
    <scope>NUCLEOTIDE SEQUENCE [LARGE SCALE GENOMIC DNA]</scope>
    <source>
        <strain evidence="2 3">SDUM461004</strain>
    </source>
</reference>
<dbReference type="Proteomes" id="UP001243717">
    <property type="component" value="Unassembled WGS sequence"/>
</dbReference>
<evidence type="ECO:0000256" key="1">
    <source>
        <dbReference type="SAM" id="Phobius"/>
    </source>
</evidence>
<sequence length="50" mass="5677">MNSINQSHPPGELPAKAQRVRRILYIAMAIMMLLPVILFWLVGAIRFEGI</sequence>